<dbReference type="GO" id="GO:0004588">
    <property type="term" value="F:orotate phosphoribosyltransferase activity"/>
    <property type="evidence" value="ECO:0007669"/>
    <property type="project" value="TreeGrafter"/>
</dbReference>
<evidence type="ECO:0000259" key="5">
    <source>
        <dbReference type="Pfam" id="PF00156"/>
    </source>
</evidence>
<dbReference type="GO" id="GO:0019856">
    <property type="term" value="P:pyrimidine nucleobase biosynthetic process"/>
    <property type="evidence" value="ECO:0007669"/>
    <property type="project" value="TreeGrafter"/>
</dbReference>
<dbReference type="CDD" id="cd06223">
    <property type="entry name" value="PRTases_typeI"/>
    <property type="match status" value="1"/>
</dbReference>
<name>A0A1Q6DU05_METT1</name>
<evidence type="ECO:0000256" key="3">
    <source>
        <dbReference type="ARBA" id="ARBA00023163"/>
    </source>
</evidence>
<dbReference type="FunCoup" id="A0A1Q6DU05">
    <property type="interactions" value="79"/>
</dbReference>
<dbReference type="Gene3D" id="3.40.50.2020">
    <property type="match status" value="1"/>
</dbReference>
<proteinExistence type="inferred from homology"/>
<dbReference type="Pfam" id="PF00156">
    <property type="entry name" value="Pribosyltran"/>
    <property type="match status" value="1"/>
</dbReference>
<protein>
    <recommendedName>
        <fullName evidence="4">Transcriptional regulator GfcR</fullName>
    </recommendedName>
</protein>
<accession>A0A1Q6DU05</accession>
<dbReference type="PANTHER" id="PTHR19278">
    <property type="entry name" value="OROTATE PHOSPHORIBOSYLTRANSFERASE"/>
    <property type="match status" value="1"/>
</dbReference>
<evidence type="ECO:0000256" key="1">
    <source>
        <dbReference type="ARBA" id="ARBA00023015"/>
    </source>
</evidence>
<sequence>MSLNELVQKAKKLKEKGLRTGSIADELNVSKETAKWLISRSSKEETEKAPRDFFIEWDEVGSNSKRLKYISRAMLDSIKEITEDVEVIAGIAISGIPLAYPIAEELEAELSVILPRKHRWEPSKKMKNLEKGVVSPNFADPSGKRCVIVDDIITTGNTMRETVSSLNSAGAEPLAAVVLLDKKGMDTIDGVPVKSLLRVGRVDSR</sequence>
<dbReference type="InterPro" id="IPR000836">
    <property type="entry name" value="PRTase_dom"/>
</dbReference>
<dbReference type="NCBIfam" id="NF002620">
    <property type="entry name" value="PRK02277.1"/>
    <property type="match status" value="1"/>
</dbReference>
<gene>
    <name evidence="4" type="primary">gfcR</name>
    <name evidence="6" type="ORF">BTN85_0335</name>
</gene>
<organism evidence="6 7">
    <name type="scientific">Methanohalarchaeum thermophilum</name>
    <dbReference type="NCBI Taxonomy" id="1903181"/>
    <lineage>
        <taxon>Archaea</taxon>
        <taxon>Methanobacteriati</taxon>
        <taxon>Methanobacteriota</taxon>
        <taxon>Methanonatronarchaeia</taxon>
        <taxon>Methanonatronarchaeales</taxon>
        <taxon>Methanonatronarchaeaceae</taxon>
        <taxon>Candidatus Methanohalarchaeum</taxon>
    </lineage>
</organism>
<dbReference type="InterPro" id="IPR029057">
    <property type="entry name" value="PRTase-like"/>
</dbReference>
<keyword evidence="2 4" id="KW-0238">DNA-binding</keyword>
<dbReference type="AlphaFoldDB" id="A0A1Q6DU05"/>
<reference evidence="6" key="1">
    <citation type="submission" date="2016-12" db="EMBL/GenBank/DDBJ databases">
        <title>Discovery of methanogenic haloarchaea.</title>
        <authorList>
            <person name="Sorokin D.Y."/>
            <person name="Makarova K.S."/>
            <person name="Abbas B."/>
            <person name="Ferrer M."/>
            <person name="Golyshin P.N."/>
        </authorList>
    </citation>
    <scope>NUCLEOTIDE SEQUENCE [LARGE SCALE GENOMIC DNA]</scope>
    <source>
        <strain evidence="6">HMET1</strain>
    </source>
</reference>
<feature type="domain" description="Phosphoribosyltransferase" evidence="5">
    <location>
        <begin position="57"/>
        <end position="183"/>
    </location>
</feature>
<evidence type="ECO:0000256" key="4">
    <source>
        <dbReference type="HAMAP-Rule" id="MF_01214"/>
    </source>
</evidence>
<keyword evidence="3 4" id="KW-0804">Transcription</keyword>
<dbReference type="GO" id="GO:0010468">
    <property type="term" value="P:regulation of gene expression"/>
    <property type="evidence" value="ECO:0007669"/>
    <property type="project" value="UniProtKB-UniRule"/>
</dbReference>
<dbReference type="PANTHER" id="PTHR19278:SF41">
    <property type="entry name" value="PYRE-LIKE PROTEIN"/>
    <property type="match status" value="1"/>
</dbReference>
<dbReference type="SUPFAM" id="SSF53271">
    <property type="entry name" value="PRTase-like"/>
    <property type="match status" value="1"/>
</dbReference>
<comment type="similarity">
    <text evidence="4">Belongs to the purine/pyrimidine phosphoribosyltransferase family. GfcR subfamily.</text>
</comment>
<dbReference type="GO" id="GO:0003677">
    <property type="term" value="F:DNA binding"/>
    <property type="evidence" value="ECO:0007669"/>
    <property type="project" value="UniProtKB-UniRule"/>
</dbReference>
<comment type="domain">
    <text evidence="4">Contains an N-terminal DNA-binding winged helix-turn-helix domain and a C-terminal regulatory domain (or effector binding domain) resembling phosphoribosyltransferase (PRT) domain.</text>
</comment>
<dbReference type="HAMAP" id="MF_01214">
    <property type="entry name" value="GfcR"/>
    <property type="match status" value="1"/>
</dbReference>
<dbReference type="Proteomes" id="UP000185744">
    <property type="component" value="Unassembled WGS sequence"/>
</dbReference>
<dbReference type="STRING" id="1903181.BTN85_0335"/>
<evidence type="ECO:0000256" key="2">
    <source>
        <dbReference type="ARBA" id="ARBA00023125"/>
    </source>
</evidence>
<comment type="caution">
    <text evidence="6">The sequence shown here is derived from an EMBL/GenBank/DDBJ whole genome shotgun (WGS) entry which is preliminary data.</text>
</comment>
<keyword evidence="1 4" id="KW-0805">Transcription regulation</keyword>
<evidence type="ECO:0000313" key="7">
    <source>
        <dbReference type="Proteomes" id="UP000185744"/>
    </source>
</evidence>
<keyword evidence="7" id="KW-1185">Reference proteome</keyword>
<dbReference type="InterPro" id="IPR022854">
    <property type="entry name" value="GfcR-like"/>
</dbReference>
<evidence type="ECO:0000313" key="6">
    <source>
        <dbReference type="EMBL" id="OKY77859.1"/>
    </source>
</evidence>
<dbReference type="GO" id="GO:0006222">
    <property type="term" value="P:UMP biosynthetic process"/>
    <property type="evidence" value="ECO:0007669"/>
    <property type="project" value="TreeGrafter"/>
</dbReference>
<dbReference type="EMBL" id="MSDW01000001">
    <property type="protein sequence ID" value="OKY77859.1"/>
    <property type="molecule type" value="Genomic_DNA"/>
</dbReference>
<dbReference type="InParanoid" id="A0A1Q6DU05"/>